<evidence type="ECO:0000256" key="1">
    <source>
        <dbReference type="SAM" id="SignalP"/>
    </source>
</evidence>
<dbReference type="EMBL" id="JH719942">
    <property type="protein sequence ID" value="EJF52412.1"/>
    <property type="molecule type" value="Genomic_DNA"/>
</dbReference>
<evidence type="ECO:0000313" key="2">
    <source>
        <dbReference type="EMBL" id="EJF52412.1"/>
    </source>
</evidence>
<sequence>MLRRSLLGLFMGLTASLFGQVDTTDAPLDDNSATQIQIENLVDDADAQEFDFDTEFENLEIYQRNPLDINKASREELQALNLLSAIQIQALINYRNRFGQIFSLYELQGVPTFDQSSIAKILPFVSLEATKEMEAFSFKRAFKYKRQQVFMRYQRNIEDQAGFLPQDGEDPDFLGSPDKLYLRYRLTYKDRLSMGLTLEKDAGEEWLTPFSQKNQTKLPDYFSAHFFIKDYNKWVKAIALGDYQVYFGQGLTTWSGFGTRKGAAVLNIKRLSNKIRPYSSVNEALFMRGGAATIGGSKWEATVFGSHRFRDGNISLVQTDSLDDSFEVLEVSSLQLSGLHRTENELEDKNSLQQITTGANMTYKANTWRIGANVVYNRLSDSLVRTPRLYQKYAFNGQSLLNASLDYNLAYKNLQFFGETALSDNGGLATINGLTAALDEKVSMALIYRNYAKEYQTLTGNAFGESSGTNNEKGLYMGLNANLGRGLSFSGYFDLFVFPWLRSNIDAPSKGHEYFVRLDYQPAYRWNLYFQYRFEQKEGNRSDNATPYDYLIDKKRQNARIHFRYRLSREWEIRSRAELSFYEDHEFSKGFMMYQDLVWSARFAPLKVQTRFAIFATEDYDTRIYAYENDVLYAFSVPAYYGRGSRFYINTSYKFNRKLTLWVRYAQTYWADREEISSGQNLILGNTRSELKVQLRLKF</sequence>
<dbReference type="HOGENOM" id="CLU_024854_0_0_10"/>
<proteinExistence type="predicted"/>
<evidence type="ECO:0000313" key="3">
    <source>
        <dbReference type="Proteomes" id="UP000005113"/>
    </source>
</evidence>
<organism evidence="2 3">
    <name type="scientific">Saprospira grandis DSM 2844</name>
    <dbReference type="NCBI Taxonomy" id="694433"/>
    <lineage>
        <taxon>Bacteria</taxon>
        <taxon>Pseudomonadati</taxon>
        <taxon>Bacteroidota</taxon>
        <taxon>Saprospiria</taxon>
        <taxon>Saprospirales</taxon>
        <taxon>Saprospiraceae</taxon>
        <taxon>Saprospira</taxon>
    </lineage>
</organism>
<feature type="chain" id="PRO_5003737538" description="Helix-hairpin-helix domain-containing protein" evidence="1">
    <location>
        <begin position="20"/>
        <end position="699"/>
    </location>
</feature>
<dbReference type="InterPro" id="IPR010994">
    <property type="entry name" value="RuvA_2-like"/>
</dbReference>
<reference evidence="3" key="1">
    <citation type="journal article" date="2012" name="Stand. Genomic Sci.">
        <title>Permanent draft genome sequence of the gliding predator Saprospira grandis strain Sa g1 (= HR1).</title>
        <authorList>
            <person name="Mavromatis K."/>
            <person name="Chertkov O."/>
            <person name="Lapidus A."/>
            <person name="Nolan M."/>
            <person name="Lucas S."/>
            <person name="Tice H."/>
            <person name="Del Rio T.G."/>
            <person name="Cheng J.F."/>
            <person name="Han C."/>
            <person name="Tapia R."/>
            <person name="Bruce D."/>
            <person name="Goodwin L.A."/>
            <person name="Pitluck S."/>
            <person name="Huntemann M."/>
            <person name="Liolios K."/>
            <person name="Pagani I."/>
            <person name="Ivanova N."/>
            <person name="Mikhailova N."/>
            <person name="Pati A."/>
            <person name="Chen A."/>
            <person name="Palaniappan K."/>
            <person name="Land M."/>
            <person name="Brambilla E.M."/>
            <person name="Rohde M."/>
            <person name="Spring S."/>
            <person name="Goker M."/>
            <person name="Detter J.C."/>
            <person name="Bristow J."/>
            <person name="Eisen J.A."/>
            <person name="Markowitz V."/>
            <person name="Hugenholtz P."/>
            <person name="Kyrpides N.C."/>
            <person name="Klenk H.P."/>
            <person name="Woyke T."/>
        </authorList>
    </citation>
    <scope>NUCLEOTIDE SEQUENCE [LARGE SCALE GENOMIC DNA]</scope>
    <source>
        <strain evidence="3">DSM 2844</strain>
    </source>
</reference>
<dbReference type="Proteomes" id="UP000005113">
    <property type="component" value="Unassembled WGS sequence"/>
</dbReference>
<protein>
    <recommendedName>
        <fullName evidence="4">Helix-hairpin-helix domain-containing protein</fullName>
    </recommendedName>
</protein>
<dbReference type="AlphaFoldDB" id="J0P4Q5"/>
<feature type="signal peptide" evidence="1">
    <location>
        <begin position="1"/>
        <end position="19"/>
    </location>
</feature>
<accession>J0P4Q5</accession>
<dbReference type="RefSeq" id="WP_002657334.1">
    <property type="nucleotide sequence ID" value="NZ_JH719942.1"/>
</dbReference>
<dbReference type="SUPFAM" id="SSF47781">
    <property type="entry name" value="RuvA domain 2-like"/>
    <property type="match status" value="1"/>
</dbReference>
<gene>
    <name evidence="2" type="ORF">SapgrDRAFT_0669</name>
</gene>
<evidence type="ECO:0008006" key="4">
    <source>
        <dbReference type="Google" id="ProtNLM"/>
    </source>
</evidence>
<name>J0P4Q5_9BACT</name>
<keyword evidence="1" id="KW-0732">Signal</keyword>